<dbReference type="GO" id="GO:0005886">
    <property type="term" value="C:plasma membrane"/>
    <property type="evidence" value="ECO:0007669"/>
    <property type="project" value="UniProtKB-SubCell"/>
</dbReference>
<keyword evidence="1" id="KW-1133">Transmembrane helix</keyword>
<proteinExistence type="predicted"/>
<keyword evidence="1" id="KW-0812">Transmembrane</keyword>
<evidence type="ECO:0000259" key="2">
    <source>
        <dbReference type="Pfam" id="PF09851"/>
    </source>
</evidence>
<name>A0A975S8B2_9MICC</name>
<feature type="transmembrane region" description="Helical" evidence="1">
    <location>
        <begin position="43"/>
        <end position="66"/>
    </location>
</feature>
<dbReference type="EMBL" id="CP076456">
    <property type="protein sequence ID" value="QWQ37645.1"/>
    <property type="molecule type" value="Genomic_DNA"/>
</dbReference>
<organism evidence="3 4">
    <name type="scientific">Arthrobacter sunyaminii</name>
    <dbReference type="NCBI Taxonomy" id="2816859"/>
    <lineage>
        <taxon>Bacteria</taxon>
        <taxon>Bacillati</taxon>
        <taxon>Actinomycetota</taxon>
        <taxon>Actinomycetes</taxon>
        <taxon>Micrococcales</taxon>
        <taxon>Micrococcaceae</taxon>
        <taxon>Arthrobacter</taxon>
    </lineage>
</organism>
<dbReference type="KEGG" id="asun:KG104_08010"/>
<dbReference type="InterPro" id="IPR018649">
    <property type="entry name" value="SHOCT"/>
</dbReference>
<sequence length="130" mass="14963">MSYWDNFWDILWWVFTVTVLFAYLFTLFAVISDLFRDRGLSGWAKAVWVIFLVLFPFLTVLVYLIARGRGMNERARRESQELQNSTEEYIRRVAASSPSDEISKAKDLLDAGAITPQEFETIKGRALSAA</sequence>
<accession>A0A975S8B2</accession>
<evidence type="ECO:0000313" key="3">
    <source>
        <dbReference type="EMBL" id="QWQ37645.1"/>
    </source>
</evidence>
<feature type="domain" description="SHOCT" evidence="2">
    <location>
        <begin position="100"/>
        <end position="125"/>
    </location>
</feature>
<evidence type="ECO:0000313" key="4">
    <source>
        <dbReference type="Proteomes" id="UP000680588"/>
    </source>
</evidence>
<evidence type="ECO:0000256" key="1">
    <source>
        <dbReference type="SAM" id="Phobius"/>
    </source>
</evidence>
<keyword evidence="1" id="KW-0472">Membrane</keyword>
<dbReference type="Pfam" id="PF09851">
    <property type="entry name" value="SHOCT"/>
    <property type="match status" value="1"/>
</dbReference>
<dbReference type="RefSeq" id="WP_104160881.1">
    <property type="nucleotide sequence ID" value="NZ_CP076456.1"/>
</dbReference>
<dbReference type="AlphaFoldDB" id="A0A975S8B2"/>
<protein>
    <submittedName>
        <fullName evidence="3">SHOCT domain-containing protein</fullName>
    </submittedName>
</protein>
<gene>
    <name evidence="3" type="ORF">KG104_08010</name>
</gene>
<feature type="transmembrane region" description="Helical" evidence="1">
    <location>
        <begin position="12"/>
        <end position="31"/>
    </location>
</feature>
<dbReference type="Proteomes" id="UP000680588">
    <property type="component" value="Chromosome"/>
</dbReference>
<keyword evidence="4" id="KW-1185">Reference proteome</keyword>
<reference evidence="3" key="1">
    <citation type="submission" date="2021-06" db="EMBL/GenBank/DDBJ databases">
        <title>Novel species in genus Arthrobacter.</title>
        <authorList>
            <person name="Zhang G."/>
        </authorList>
    </citation>
    <scope>NUCLEOTIDE SEQUENCE</scope>
    <source>
        <strain evidence="3">Zg-ZUI122</strain>
    </source>
</reference>